<organism evidence="1 2">
    <name type="scientific">Pseudoflavonifractor gallinarum</name>
    <dbReference type="NCBI Taxonomy" id="2779352"/>
    <lineage>
        <taxon>Bacteria</taxon>
        <taxon>Bacillati</taxon>
        <taxon>Bacillota</taxon>
        <taxon>Clostridia</taxon>
        <taxon>Eubacteriales</taxon>
        <taxon>Oscillospiraceae</taxon>
        <taxon>Pseudoflavonifractor</taxon>
    </lineage>
</organism>
<dbReference type="Proteomes" id="UP000806211">
    <property type="component" value="Unassembled WGS sequence"/>
</dbReference>
<reference evidence="1 2" key="1">
    <citation type="submission" date="2020-10" db="EMBL/GenBank/DDBJ databases">
        <title>ChiBAC.</title>
        <authorList>
            <person name="Zenner C."/>
            <person name="Hitch T.C.A."/>
            <person name="Clavel T."/>
        </authorList>
    </citation>
    <scope>NUCLEOTIDE SEQUENCE [LARGE SCALE GENOMIC DNA]</scope>
    <source>
        <strain evidence="1 2">DSM 107456</strain>
    </source>
</reference>
<gene>
    <name evidence="1" type="ORF">INF37_14440</name>
</gene>
<dbReference type="NCBIfam" id="TIGR04076">
    <property type="entry name" value="TIGR04076 family protein"/>
    <property type="match status" value="1"/>
</dbReference>
<keyword evidence="2" id="KW-1185">Reference proteome</keyword>
<comment type="caution">
    <text evidence="1">The sequence shown here is derived from an EMBL/GenBank/DDBJ whole genome shotgun (WGS) entry which is preliminary data.</text>
</comment>
<evidence type="ECO:0000313" key="1">
    <source>
        <dbReference type="EMBL" id="MBE5057176.1"/>
    </source>
</evidence>
<dbReference type="EMBL" id="JADCKF010000016">
    <property type="protein sequence ID" value="MBE5057176.1"/>
    <property type="molecule type" value="Genomic_DNA"/>
</dbReference>
<evidence type="ECO:0000313" key="2">
    <source>
        <dbReference type="Proteomes" id="UP000806211"/>
    </source>
</evidence>
<dbReference type="RefSeq" id="WP_193539096.1">
    <property type="nucleotide sequence ID" value="NZ_JADCKF010000016.1"/>
</dbReference>
<dbReference type="InterPro" id="IPR023811">
    <property type="entry name" value="CHP04076"/>
</dbReference>
<accession>A0ABR9REU8</accession>
<sequence length="104" mass="12217">MDMTRKRYNNPKKARIVVEKCPIDSTGKPCHCHREGQVFEFDFERCPSDFCAAAFHNLWPQLRVLELGGRHPWDETPNMTRVACPDPDKPTIFRIEVFEEPEQK</sequence>
<proteinExistence type="predicted"/>
<protein>
    <submittedName>
        <fullName evidence="1">TIGR04076 family protein</fullName>
    </submittedName>
</protein>
<name>A0ABR9REU8_9FIRM</name>